<dbReference type="Pfam" id="PF01425">
    <property type="entry name" value="Amidase"/>
    <property type="match status" value="1"/>
</dbReference>
<dbReference type="EC" id="6.3.5.7" evidence="3"/>
<dbReference type="GO" id="GO:0016740">
    <property type="term" value="F:transferase activity"/>
    <property type="evidence" value="ECO:0007669"/>
    <property type="project" value="UniProtKB-KW"/>
</dbReference>
<dbReference type="InterPro" id="IPR000120">
    <property type="entry name" value="Amidase"/>
</dbReference>
<dbReference type="OrthoDB" id="112488at2"/>
<comment type="caution">
    <text evidence="3">The sequence shown here is derived from an EMBL/GenBank/DDBJ whole genome shotgun (WGS) entry which is preliminary data.</text>
</comment>
<organism evidence="3 4">
    <name type="scientific">Silvibacterium bohemicum</name>
    <dbReference type="NCBI Taxonomy" id="1577686"/>
    <lineage>
        <taxon>Bacteria</taxon>
        <taxon>Pseudomonadati</taxon>
        <taxon>Acidobacteriota</taxon>
        <taxon>Terriglobia</taxon>
        <taxon>Terriglobales</taxon>
        <taxon>Acidobacteriaceae</taxon>
        <taxon>Silvibacterium</taxon>
    </lineage>
</organism>
<proteinExistence type="inferred from homology"/>
<dbReference type="Proteomes" id="UP000538666">
    <property type="component" value="Unassembled WGS sequence"/>
</dbReference>
<dbReference type="PANTHER" id="PTHR11895:SF7">
    <property type="entry name" value="GLUTAMYL-TRNA(GLN) AMIDOTRANSFERASE SUBUNIT A, MITOCHONDRIAL"/>
    <property type="match status" value="1"/>
</dbReference>
<dbReference type="InterPro" id="IPR023631">
    <property type="entry name" value="Amidase_dom"/>
</dbReference>
<accession>A0A841JLR2</accession>
<keyword evidence="4" id="KW-1185">Reference proteome</keyword>
<gene>
    <name evidence="3" type="ORF">HNQ77_000008</name>
</gene>
<dbReference type="GO" id="GO:0050566">
    <property type="term" value="F:asparaginyl-tRNA synthase (glutamine-hydrolyzing) activity"/>
    <property type="evidence" value="ECO:0007669"/>
    <property type="project" value="UniProtKB-EC"/>
</dbReference>
<protein>
    <submittedName>
        <fullName evidence="3">Aspartyl-tRNA(Asn)/glutamyl-tRNA(Gln) amidotransferase subunit A</fullName>
        <ecNumber evidence="3">6.3.5.6</ecNumber>
        <ecNumber evidence="3">6.3.5.7</ecNumber>
    </submittedName>
</protein>
<dbReference type="SUPFAM" id="SSF75304">
    <property type="entry name" value="Amidase signature (AS) enzymes"/>
    <property type="match status" value="1"/>
</dbReference>
<dbReference type="PANTHER" id="PTHR11895">
    <property type="entry name" value="TRANSAMIDASE"/>
    <property type="match status" value="1"/>
</dbReference>
<dbReference type="InterPro" id="IPR036928">
    <property type="entry name" value="AS_sf"/>
</dbReference>
<dbReference type="Gene3D" id="3.90.1300.10">
    <property type="entry name" value="Amidase signature (AS) domain"/>
    <property type="match status" value="1"/>
</dbReference>
<reference evidence="3 4" key="1">
    <citation type="submission" date="2020-08" db="EMBL/GenBank/DDBJ databases">
        <title>Genomic Encyclopedia of Type Strains, Phase IV (KMG-IV): sequencing the most valuable type-strain genomes for metagenomic binning, comparative biology and taxonomic classification.</title>
        <authorList>
            <person name="Goeker M."/>
        </authorList>
    </citation>
    <scope>NUCLEOTIDE SEQUENCE [LARGE SCALE GENOMIC DNA]</scope>
    <source>
        <strain evidence="3 4">DSM 103733</strain>
    </source>
</reference>
<evidence type="ECO:0000256" key="1">
    <source>
        <dbReference type="ARBA" id="ARBA00009199"/>
    </source>
</evidence>
<evidence type="ECO:0000259" key="2">
    <source>
        <dbReference type="Pfam" id="PF01425"/>
    </source>
</evidence>
<feature type="domain" description="Amidase" evidence="2">
    <location>
        <begin position="25"/>
        <end position="227"/>
    </location>
</feature>
<dbReference type="EMBL" id="JACHEK010000001">
    <property type="protein sequence ID" value="MBB6142070.1"/>
    <property type="molecule type" value="Genomic_DNA"/>
</dbReference>
<evidence type="ECO:0000313" key="3">
    <source>
        <dbReference type="EMBL" id="MBB6142070.1"/>
    </source>
</evidence>
<keyword evidence="3" id="KW-0808">Transferase</keyword>
<sequence length="428" mass="45310">MEVAPSPIAKLLKEISAGSASPEAVVSAALANANGNAGKNTYLVLDAEWSQNQARSLAQHAGGRSLFGVPVALKDCFDLEGFVTSSGSRFYASHNAAASADSWVAARLKAAGAVITGKTHLHQLAYGITGENRDYGDCLQPDDASLLTGGSSSGSAAAVQEGSALAAIGTDTGGSVRAPAALCGLAGYRASLGVGDWRGGAHLAPSFDTIGWLCRDLRDLPLLAHALFDLAAASVAPATARVGFLREGLLDECERSVLDGRGLWEERIQRSGAHTELFQADFWRESYEIYAPIQAHEASILHTGFYDEFEPAIAERLRWGASLTLAEIGEWRAKQETFVRRTAELFTRFDFLLMPALPVPRLVAGANHAEARPRILRYTTPGSLTGLPTVVLPAQPIGMQLMAAHGRDAELLAFAYLLGDALAIELAS</sequence>
<evidence type="ECO:0000313" key="4">
    <source>
        <dbReference type="Proteomes" id="UP000538666"/>
    </source>
</evidence>
<keyword evidence="3" id="KW-0436">Ligase</keyword>
<dbReference type="GO" id="GO:0050567">
    <property type="term" value="F:glutaminyl-tRNA synthase (glutamine-hydrolyzing) activity"/>
    <property type="evidence" value="ECO:0007669"/>
    <property type="project" value="UniProtKB-EC"/>
</dbReference>
<name>A0A841JLR2_9BACT</name>
<dbReference type="AlphaFoldDB" id="A0A841JLR2"/>
<comment type="similarity">
    <text evidence="1">Belongs to the amidase family.</text>
</comment>
<dbReference type="EC" id="6.3.5.6" evidence="3"/>
<dbReference type="RefSeq" id="WP_050057347.1">
    <property type="nucleotide sequence ID" value="NZ_JACHEK010000001.1"/>
</dbReference>